<feature type="region of interest" description="Disordered" evidence="1">
    <location>
        <begin position="168"/>
        <end position="279"/>
    </location>
</feature>
<evidence type="ECO:0000313" key="2">
    <source>
        <dbReference type="EMBL" id="CAF9940265.1"/>
    </source>
</evidence>
<sequence>MIVNGEEYYMILYDNVQLTENDQDKYKIFRLILEAAASEREIKMISNARVSHDLKLFNNKKKKGVAIFFSRKNIATSTKKGSGRSSKKKRRFGRFQQKQAIFDSDESSEDSEIVMSGALLTEQDLDFSRISSRRKVSIQVPKTRYGLFQSDDEEQTVLSSAPFAGSKKRSVTFTSDDDDDEDSEVRAPTKTFKSAIKQKIEGSPPGSQPSATKGRAIFQKSATKQKTEGSPAGSQLSATKGRTLFQKSPFKRPSLGNPTFTSTRVATQAPTPASPTPEPRNYLQSVMLDQKDQITQLTAEVTRLKKESAKQQQFSRDIARLLAVSTAGLGTMASILDYTIGDTDAPDILNKGRDDIILTTNAQIGVIYKNYKLDMQPAGRKSKTAPWDKFEPSKDLEELCVEGMAPADIGSRSPTPQYLAQ</sequence>
<accession>A0A8H3PH87</accession>
<reference evidence="2" key="1">
    <citation type="submission" date="2021-03" db="EMBL/GenBank/DDBJ databases">
        <authorList>
            <person name="Tagirdzhanova G."/>
        </authorList>
    </citation>
    <scope>NUCLEOTIDE SEQUENCE</scope>
</reference>
<evidence type="ECO:0000313" key="3">
    <source>
        <dbReference type="Proteomes" id="UP000664521"/>
    </source>
</evidence>
<dbReference type="Proteomes" id="UP000664521">
    <property type="component" value="Unassembled WGS sequence"/>
</dbReference>
<evidence type="ECO:0000256" key="1">
    <source>
        <dbReference type="SAM" id="MobiDB-lite"/>
    </source>
</evidence>
<protein>
    <submittedName>
        <fullName evidence="2">Uncharacterized protein</fullName>
    </submittedName>
</protein>
<gene>
    <name evidence="2" type="ORF">HETSPECPRED_002221</name>
</gene>
<dbReference type="AlphaFoldDB" id="A0A8H3PH87"/>
<name>A0A8H3PH87_9LECA</name>
<organism evidence="2 3">
    <name type="scientific">Heterodermia speciosa</name>
    <dbReference type="NCBI Taxonomy" id="116794"/>
    <lineage>
        <taxon>Eukaryota</taxon>
        <taxon>Fungi</taxon>
        <taxon>Dikarya</taxon>
        <taxon>Ascomycota</taxon>
        <taxon>Pezizomycotina</taxon>
        <taxon>Lecanoromycetes</taxon>
        <taxon>OSLEUM clade</taxon>
        <taxon>Lecanoromycetidae</taxon>
        <taxon>Caliciales</taxon>
        <taxon>Physciaceae</taxon>
        <taxon>Heterodermia</taxon>
    </lineage>
</organism>
<dbReference type="EMBL" id="CAJPDS010000149">
    <property type="protein sequence ID" value="CAF9940265.1"/>
    <property type="molecule type" value="Genomic_DNA"/>
</dbReference>
<feature type="compositionally biased region" description="Polar residues" evidence="1">
    <location>
        <begin position="256"/>
        <end position="265"/>
    </location>
</feature>
<keyword evidence="3" id="KW-1185">Reference proteome</keyword>
<comment type="caution">
    <text evidence="2">The sequence shown here is derived from an EMBL/GenBank/DDBJ whole genome shotgun (WGS) entry which is preliminary data.</text>
</comment>
<proteinExistence type="predicted"/>